<protein>
    <submittedName>
        <fullName evidence="1">Uncharacterized protein</fullName>
    </submittedName>
</protein>
<organism evidence="1 2">
    <name type="scientific">Rotaria socialis</name>
    <dbReference type="NCBI Taxonomy" id="392032"/>
    <lineage>
        <taxon>Eukaryota</taxon>
        <taxon>Metazoa</taxon>
        <taxon>Spiralia</taxon>
        <taxon>Gnathifera</taxon>
        <taxon>Rotifera</taxon>
        <taxon>Eurotatoria</taxon>
        <taxon>Bdelloidea</taxon>
        <taxon>Philodinida</taxon>
        <taxon>Philodinidae</taxon>
        <taxon>Rotaria</taxon>
    </lineage>
</organism>
<dbReference type="Proteomes" id="UP000663851">
    <property type="component" value="Unassembled WGS sequence"/>
</dbReference>
<gene>
    <name evidence="1" type="ORF">HFQ381_LOCUS34384</name>
</gene>
<evidence type="ECO:0000313" key="2">
    <source>
        <dbReference type="Proteomes" id="UP000663851"/>
    </source>
</evidence>
<feature type="non-terminal residue" evidence="1">
    <location>
        <position position="96"/>
    </location>
</feature>
<comment type="caution">
    <text evidence="1">The sequence shown here is derived from an EMBL/GenBank/DDBJ whole genome shotgun (WGS) entry which is preliminary data.</text>
</comment>
<reference evidence="1" key="1">
    <citation type="submission" date="2021-02" db="EMBL/GenBank/DDBJ databases">
        <authorList>
            <person name="Nowell W R."/>
        </authorList>
    </citation>
    <scope>NUCLEOTIDE SEQUENCE</scope>
</reference>
<evidence type="ECO:0000313" key="1">
    <source>
        <dbReference type="EMBL" id="CAF4621482.1"/>
    </source>
</evidence>
<dbReference type="EMBL" id="CAJOBO010015395">
    <property type="protein sequence ID" value="CAF4621482.1"/>
    <property type="molecule type" value="Genomic_DNA"/>
</dbReference>
<sequence length="96" mass="11297">MLSRTSNLNVLAKAFFPASHNYLFNPRDEAMHRLITWNFSTKDQKLVLSLLDEWYSGRTLNTVLEEWEKVGISTLRKQKEYLKILCYNVEGWGTRA</sequence>
<name>A0A821DJG6_9BILA</name>
<dbReference type="AlphaFoldDB" id="A0A821DJG6"/>
<accession>A0A821DJG6</accession>
<proteinExistence type="predicted"/>